<dbReference type="SUPFAM" id="SSF47616">
    <property type="entry name" value="GST C-terminal domain-like"/>
    <property type="match status" value="1"/>
</dbReference>
<dbReference type="Pfam" id="PF13410">
    <property type="entry name" value="GST_C_2"/>
    <property type="match status" value="1"/>
</dbReference>
<dbReference type="PANTHER" id="PTHR43968">
    <property type="match status" value="1"/>
</dbReference>
<comment type="caution">
    <text evidence="2">The sequence shown here is derived from an EMBL/GenBank/DDBJ whole genome shotgun (WGS) entry which is preliminary data.</text>
</comment>
<organism evidence="2 3">
    <name type="scientific">Okeania hirsuta</name>
    <dbReference type="NCBI Taxonomy" id="1458930"/>
    <lineage>
        <taxon>Bacteria</taxon>
        <taxon>Bacillati</taxon>
        <taxon>Cyanobacteriota</taxon>
        <taxon>Cyanophyceae</taxon>
        <taxon>Oscillatoriophycideae</taxon>
        <taxon>Oscillatoriales</taxon>
        <taxon>Microcoleaceae</taxon>
        <taxon>Okeania</taxon>
    </lineage>
</organism>
<dbReference type="Pfam" id="PF13409">
    <property type="entry name" value="GST_N_2"/>
    <property type="match status" value="1"/>
</dbReference>
<reference evidence="2 3" key="1">
    <citation type="journal article" date="2018" name="ACS Chem. Biol.">
        <title>Ketoreductase domain dysfunction expands chemodiversity: malyngamide biosynthesis in the cyanobacterium Okeania hirsuta.</title>
        <authorList>
            <person name="Moss N.A."/>
            <person name="Leao T."/>
            <person name="Rankin M."/>
            <person name="McCullough T.M."/>
            <person name="Qu P."/>
            <person name="Korobeynikov A."/>
            <person name="Smith J.L."/>
            <person name="Gerwick L."/>
            <person name="Gerwick W.H."/>
        </authorList>
    </citation>
    <scope>NUCLEOTIDE SEQUENCE [LARGE SCALE GENOMIC DNA]</scope>
    <source>
        <strain evidence="2 3">PAB10Feb10-1</strain>
    </source>
</reference>
<dbReference type="InterPro" id="IPR040079">
    <property type="entry name" value="Glutathione_S-Trfase"/>
</dbReference>
<evidence type="ECO:0000259" key="1">
    <source>
        <dbReference type="PROSITE" id="PS50404"/>
    </source>
</evidence>
<dbReference type="Proteomes" id="UP000269154">
    <property type="component" value="Unassembled WGS sequence"/>
</dbReference>
<dbReference type="AlphaFoldDB" id="A0A3N6RAW2"/>
<dbReference type="OrthoDB" id="571448at2"/>
<feature type="domain" description="GST N-terminal" evidence="1">
    <location>
        <begin position="57"/>
        <end position="135"/>
    </location>
</feature>
<dbReference type="InterPro" id="IPR009050">
    <property type="entry name" value="Globin-like_sf"/>
</dbReference>
<dbReference type="Gene3D" id="3.40.30.10">
    <property type="entry name" value="Glutaredoxin"/>
    <property type="match status" value="1"/>
</dbReference>
<dbReference type="SFLD" id="SFLDG00358">
    <property type="entry name" value="Main_(cytGST)"/>
    <property type="match status" value="1"/>
</dbReference>
<protein>
    <submittedName>
        <fullName evidence="2">Glutathione S-transferase</fullName>
    </submittedName>
</protein>
<dbReference type="SUPFAM" id="SSF46458">
    <property type="entry name" value="Globin-like"/>
    <property type="match status" value="1"/>
</dbReference>
<evidence type="ECO:0000313" key="2">
    <source>
        <dbReference type="EMBL" id="RQH32890.1"/>
    </source>
</evidence>
<dbReference type="PROSITE" id="PS50404">
    <property type="entry name" value="GST_NTER"/>
    <property type="match status" value="1"/>
</dbReference>
<keyword evidence="3" id="KW-1185">Reference proteome</keyword>
<dbReference type="PROSITE" id="PS51354">
    <property type="entry name" value="GLUTAREDOXIN_2"/>
    <property type="match status" value="1"/>
</dbReference>
<dbReference type="InterPro" id="IPR050983">
    <property type="entry name" value="GST_Omega/HSP26"/>
</dbReference>
<name>A0A3N6RAW2_9CYAN</name>
<dbReference type="RefSeq" id="WP_124155176.1">
    <property type="nucleotide sequence ID" value="NZ_CAWOLW010000055.1"/>
</dbReference>
<dbReference type="SFLD" id="SFLDS00019">
    <property type="entry name" value="Glutathione_Transferase_(cytos"/>
    <property type="match status" value="1"/>
</dbReference>
<dbReference type="InterPro" id="IPR004045">
    <property type="entry name" value="Glutathione_S-Trfase_N"/>
</dbReference>
<dbReference type="GO" id="GO:0016740">
    <property type="term" value="F:transferase activity"/>
    <property type="evidence" value="ECO:0007669"/>
    <property type="project" value="UniProtKB-KW"/>
</dbReference>
<dbReference type="InterPro" id="IPR036282">
    <property type="entry name" value="Glutathione-S-Trfase_C_sf"/>
</dbReference>
<sequence>MKTETSQQKSLPNWEELLEVAQQNTTAKWISRPGQTPATATISSHLHRLSPGEKPSVLLYRDTHGWCPFCERVWFALEEKQIPFETELIDLSNKPQWYKDMVPTALVPAVKIEGELVYESKDILLALEKKFDRFPLLPIASQERSAALDMIENFDANGLVKSGYAFLRGKPANSEQSTETIPEQIAAQLLNLQTTFETKSDQLEVTLGQYPGVYFMGEFSLVDIMYTPALRRFAANLPVFRGYSLYDNDRFPRLNQWLTAINKRSSYQRIKPSARTNNLIIFFVGLIPHRLHGVQNYLGLESPCNFPPVSCLLSPVSFFNMHKLFGVQPIHKNKSLSVTQPQPHGEVESQTEEYSMEAAARLSSNYQTVIADIIKNSGIKKWVIQETLPSIELAIDRHLRRLVHCLIEGSIPLFSDKPVDSKTDQQNEGKEEPAADAAVGAIALAFLRNRVCVPRDMSAGAAVALETTIDAMLSSIY</sequence>
<keyword evidence="2" id="KW-0808">Transferase</keyword>
<dbReference type="InterPro" id="IPR036249">
    <property type="entry name" value="Thioredoxin-like_sf"/>
</dbReference>
<dbReference type="EMBL" id="RCBY01000148">
    <property type="protein sequence ID" value="RQH32890.1"/>
    <property type="molecule type" value="Genomic_DNA"/>
</dbReference>
<accession>A0A3N6RAW2</accession>
<dbReference type="CDD" id="cd00570">
    <property type="entry name" value="GST_N_family"/>
    <property type="match status" value="1"/>
</dbReference>
<gene>
    <name evidence="2" type="ORF">D5R40_21880</name>
</gene>
<dbReference type="Gene3D" id="1.20.1050.10">
    <property type="match status" value="1"/>
</dbReference>
<proteinExistence type="predicted"/>
<evidence type="ECO:0000313" key="3">
    <source>
        <dbReference type="Proteomes" id="UP000269154"/>
    </source>
</evidence>
<dbReference type="PANTHER" id="PTHR43968:SF14">
    <property type="entry name" value="GLUTATHIONE S-TRANSFERASE"/>
    <property type="match status" value="1"/>
</dbReference>
<dbReference type="GO" id="GO:0005737">
    <property type="term" value="C:cytoplasm"/>
    <property type="evidence" value="ECO:0007669"/>
    <property type="project" value="TreeGrafter"/>
</dbReference>
<dbReference type="SUPFAM" id="SSF52833">
    <property type="entry name" value="Thioredoxin-like"/>
    <property type="match status" value="1"/>
</dbReference>